<dbReference type="Proteomes" id="UP000553963">
    <property type="component" value="Unassembled WGS sequence"/>
</dbReference>
<keyword evidence="2" id="KW-1185">Reference proteome</keyword>
<evidence type="ECO:0000313" key="1">
    <source>
        <dbReference type="EMBL" id="MBB3931703.1"/>
    </source>
</evidence>
<dbReference type="EMBL" id="JACIDS010000003">
    <property type="protein sequence ID" value="MBB3931703.1"/>
    <property type="molecule type" value="Genomic_DNA"/>
</dbReference>
<dbReference type="RefSeq" id="WP_183399317.1">
    <property type="nucleotide sequence ID" value="NZ_JACIDS010000003.1"/>
</dbReference>
<evidence type="ECO:0000313" key="2">
    <source>
        <dbReference type="Proteomes" id="UP000553963"/>
    </source>
</evidence>
<name>A0A840AR14_9HYPH</name>
<gene>
    <name evidence="1" type="ORF">GGR25_002753</name>
</gene>
<comment type="caution">
    <text evidence="1">The sequence shown here is derived from an EMBL/GenBank/DDBJ whole genome shotgun (WGS) entry which is preliminary data.</text>
</comment>
<dbReference type="AlphaFoldDB" id="A0A840AR14"/>
<accession>A0A840AR14</accession>
<reference evidence="1 2" key="1">
    <citation type="submission" date="2020-08" db="EMBL/GenBank/DDBJ databases">
        <title>Genomic Encyclopedia of Type Strains, Phase IV (KMG-IV): sequencing the most valuable type-strain genomes for metagenomic binning, comparative biology and taxonomic classification.</title>
        <authorList>
            <person name="Goeker M."/>
        </authorList>
    </citation>
    <scope>NUCLEOTIDE SEQUENCE [LARGE SCALE GENOMIC DNA]</scope>
    <source>
        <strain evidence="1 2">DSM 25966</strain>
    </source>
</reference>
<proteinExistence type="predicted"/>
<sequence length="93" mass="10263">MVRLVILYLVAGIGILYLQLANAKCTTPLVLDDGKGAVTAPIDLTRLGSDRDYQWRVGSDVVFWLPRLIHFVVLGGMPVKDFLYATDCAPVRT</sequence>
<protein>
    <submittedName>
        <fullName evidence="1">Uncharacterized protein</fullName>
    </submittedName>
</protein>
<organism evidence="1 2">
    <name type="scientific">Kaistia hirudinis</name>
    <dbReference type="NCBI Taxonomy" id="1293440"/>
    <lineage>
        <taxon>Bacteria</taxon>
        <taxon>Pseudomonadati</taxon>
        <taxon>Pseudomonadota</taxon>
        <taxon>Alphaproteobacteria</taxon>
        <taxon>Hyphomicrobiales</taxon>
        <taxon>Kaistiaceae</taxon>
        <taxon>Kaistia</taxon>
    </lineage>
</organism>